<organism evidence="8 9">
    <name type="scientific">Pseudomonas plecoglossicida</name>
    <dbReference type="NCBI Taxonomy" id="70775"/>
    <lineage>
        <taxon>Bacteria</taxon>
        <taxon>Pseudomonadati</taxon>
        <taxon>Pseudomonadota</taxon>
        <taxon>Gammaproteobacteria</taxon>
        <taxon>Pseudomonadales</taxon>
        <taxon>Pseudomonadaceae</taxon>
        <taxon>Pseudomonas</taxon>
    </lineage>
</organism>
<evidence type="ECO:0000313" key="8">
    <source>
        <dbReference type="EMBL" id="PBJ96350.1"/>
    </source>
</evidence>
<dbReference type="AlphaFoldDB" id="A0A0B5K9D9"/>
<keyword evidence="6" id="KW-1133">Transmembrane helix</keyword>
<dbReference type="Proteomes" id="UP000218102">
    <property type="component" value="Unassembled WGS sequence"/>
</dbReference>
<evidence type="ECO:0000313" key="9">
    <source>
        <dbReference type="Proteomes" id="UP000218102"/>
    </source>
</evidence>
<evidence type="ECO:0000256" key="5">
    <source>
        <dbReference type="ARBA" id="ARBA00022692"/>
    </source>
</evidence>
<dbReference type="InterPro" id="IPR011606">
    <property type="entry name" value="Brnchd-chn_aa_trnsp_permease"/>
</dbReference>
<reference evidence="8 9" key="1">
    <citation type="submission" date="2017-09" db="EMBL/GenBank/DDBJ databases">
        <authorList>
            <person name="Ehlers B."/>
            <person name="Leendertz F.H."/>
        </authorList>
    </citation>
    <scope>NUCLEOTIDE SEQUENCE [LARGE SCALE GENOMIC DNA]</scope>
    <source>
        <strain evidence="8 9">DJ-1</strain>
    </source>
</reference>
<gene>
    <name evidence="8" type="ORF">CMV24_06395</name>
</gene>
<evidence type="ECO:0000256" key="7">
    <source>
        <dbReference type="ARBA" id="ARBA00023136"/>
    </source>
</evidence>
<comment type="similarity">
    <text evidence="2">Belongs to the AzlC family.</text>
</comment>
<dbReference type="GO" id="GO:0005886">
    <property type="term" value="C:plasma membrane"/>
    <property type="evidence" value="ECO:0007669"/>
    <property type="project" value="UniProtKB-SubCell"/>
</dbReference>
<comment type="subcellular location">
    <subcellularLocation>
        <location evidence="1">Cell membrane</location>
        <topology evidence="1">Multi-pass membrane protein</topology>
    </subcellularLocation>
</comment>
<dbReference type="PANTHER" id="PTHR34979:SF1">
    <property type="entry name" value="INNER MEMBRANE PROTEIN YGAZ"/>
    <property type="match status" value="1"/>
</dbReference>
<name>A0A0B5K9D9_PSEDL</name>
<dbReference type="KEGG" id="ppj:RK21_00688"/>
<dbReference type="Pfam" id="PF03591">
    <property type="entry name" value="AzlC"/>
    <property type="match status" value="1"/>
</dbReference>
<dbReference type="EMBL" id="NTME01000005">
    <property type="protein sequence ID" value="PBJ96350.1"/>
    <property type="molecule type" value="Genomic_DNA"/>
</dbReference>
<evidence type="ECO:0000256" key="2">
    <source>
        <dbReference type="ARBA" id="ARBA00010735"/>
    </source>
</evidence>
<dbReference type="GO" id="GO:1903785">
    <property type="term" value="P:L-valine transmembrane transport"/>
    <property type="evidence" value="ECO:0007669"/>
    <property type="project" value="TreeGrafter"/>
</dbReference>
<keyword evidence="4" id="KW-1003">Cell membrane</keyword>
<protein>
    <submittedName>
        <fullName evidence="8">Branched-chain amino acid ABC transporter permease</fullName>
    </submittedName>
</protein>
<accession>A0A0B5K9D9</accession>
<comment type="caution">
    <text evidence="8">The sequence shown here is derived from an EMBL/GenBank/DDBJ whole genome shotgun (WGS) entry which is preliminary data.</text>
</comment>
<dbReference type="PANTHER" id="PTHR34979">
    <property type="entry name" value="INNER MEMBRANE PROTEIN YGAZ"/>
    <property type="match status" value="1"/>
</dbReference>
<keyword evidence="3" id="KW-0813">Transport</keyword>
<sequence length="244" mass="25554">MPYSSAPQAFKQGAHSALPLTSGIVPFGLITGVTAIGMGLSPADAVGMTLLFYSGSAQMVVMQLMQSAALPVTMVVTALVINLRFLMYSASLAPHLGHLPRRRKWLMAFLLSDQSFALCTLKMGSGELGSHAYPYYAGTAITMWFGWNLSVLAGMYLGAGIPEDWSLGFAIPLSFLALLIPGIRNAAMLGAALTGGALAVLAADLPYNLGLLVGALGGIIAGLAIEHRQKERSVPEANTEQEAS</sequence>
<keyword evidence="5" id="KW-0812">Transmembrane</keyword>
<evidence type="ECO:0000256" key="3">
    <source>
        <dbReference type="ARBA" id="ARBA00022448"/>
    </source>
</evidence>
<keyword evidence="7" id="KW-0472">Membrane</keyword>
<evidence type="ECO:0000256" key="1">
    <source>
        <dbReference type="ARBA" id="ARBA00004651"/>
    </source>
</evidence>
<evidence type="ECO:0000256" key="6">
    <source>
        <dbReference type="ARBA" id="ARBA00022989"/>
    </source>
</evidence>
<dbReference type="RefSeq" id="WP_041505686.1">
    <property type="nucleotide sequence ID" value="NZ_CP010359.1"/>
</dbReference>
<evidence type="ECO:0000256" key="4">
    <source>
        <dbReference type="ARBA" id="ARBA00022475"/>
    </source>
</evidence>
<proteinExistence type="inferred from homology"/>